<dbReference type="InterPro" id="IPR013974">
    <property type="entry name" value="SAF"/>
</dbReference>
<accession>A0A1H2Y8M1</accession>
<proteinExistence type="predicted"/>
<dbReference type="Proteomes" id="UP000182379">
    <property type="component" value="Unassembled WGS sequence"/>
</dbReference>
<evidence type="ECO:0000313" key="4">
    <source>
        <dbReference type="Proteomes" id="UP000182379"/>
    </source>
</evidence>
<evidence type="ECO:0000256" key="1">
    <source>
        <dbReference type="ARBA" id="ARBA00023239"/>
    </source>
</evidence>
<dbReference type="InterPro" id="IPR044144">
    <property type="entry name" value="SAF_UxaA/GarD"/>
</dbReference>
<evidence type="ECO:0000313" key="3">
    <source>
        <dbReference type="EMBL" id="SDX01400.1"/>
    </source>
</evidence>
<organism evidence="3 4">
    <name type="scientific">Acidaminococcus fermentans</name>
    <dbReference type="NCBI Taxonomy" id="905"/>
    <lineage>
        <taxon>Bacteria</taxon>
        <taxon>Bacillati</taxon>
        <taxon>Bacillota</taxon>
        <taxon>Negativicutes</taxon>
        <taxon>Acidaminococcales</taxon>
        <taxon>Acidaminococcaceae</taxon>
        <taxon>Acidaminococcus</taxon>
    </lineage>
</organism>
<dbReference type="GO" id="GO:0016829">
    <property type="term" value="F:lyase activity"/>
    <property type="evidence" value="ECO:0007669"/>
    <property type="project" value="UniProtKB-KW"/>
</dbReference>
<dbReference type="EMBL" id="FNOP01000010">
    <property type="protein sequence ID" value="SDX01400.1"/>
    <property type="molecule type" value="Genomic_DNA"/>
</dbReference>
<protein>
    <submittedName>
        <fullName evidence="3">Altronate dehydratase small subunit</fullName>
    </submittedName>
</protein>
<keyword evidence="1" id="KW-0456">Lyase</keyword>
<dbReference type="Gene3D" id="2.30.130.110">
    <property type="match status" value="1"/>
</dbReference>
<evidence type="ECO:0000259" key="2">
    <source>
        <dbReference type="SMART" id="SM00858"/>
    </source>
</evidence>
<reference evidence="3 4" key="1">
    <citation type="submission" date="2016-10" db="EMBL/GenBank/DDBJ databases">
        <authorList>
            <person name="Varghese N."/>
            <person name="Submissions S."/>
        </authorList>
    </citation>
    <scope>NUCLEOTIDE SEQUENCE [LARGE SCALE GENOMIC DNA]</scope>
    <source>
        <strain evidence="3 4">WCC6</strain>
    </source>
</reference>
<dbReference type="SMART" id="SM00858">
    <property type="entry name" value="SAF"/>
    <property type="match status" value="1"/>
</dbReference>
<comment type="caution">
    <text evidence="3">The sequence shown here is derived from an EMBL/GenBank/DDBJ whole genome shotgun (WGS) entry which is preliminary data.</text>
</comment>
<dbReference type="AlphaFoldDB" id="A0A1H2Y8M1"/>
<dbReference type="Pfam" id="PF08666">
    <property type="entry name" value="SAF"/>
    <property type="match status" value="1"/>
</dbReference>
<name>A0A1H2Y8M1_ACIFE</name>
<sequence>MKINGLLMDDRDNVVTCVAEIHKGEQVVYKKDGREEQVEALENIPFCHKIALTDLPEGSEVIKYGELLGKTNAPIARGHWVSDKNIFSVPRDYEQEFVKE</sequence>
<dbReference type="CDD" id="cd11613">
    <property type="entry name" value="SAF_AH_GD"/>
    <property type="match status" value="1"/>
</dbReference>
<dbReference type="RefSeq" id="WP_074706608.1">
    <property type="nucleotide sequence ID" value="NZ_CALAKB010000002.1"/>
</dbReference>
<gene>
    <name evidence="3" type="ORF">SAMN05216495_11089</name>
</gene>
<feature type="domain" description="SAF" evidence="2">
    <location>
        <begin position="12"/>
        <end position="87"/>
    </location>
</feature>